<dbReference type="InterPro" id="IPR003615">
    <property type="entry name" value="HNH_nuc"/>
</dbReference>
<dbReference type="OrthoDB" id="5241234at2"/>
<dbReference type="Proteomes" id="UP000294853">
    <property type="component" value="Chromosome"/>
</dbReference>
<evidence type="ECO:0000256" key="1">
    <source>
        <dbReference type="ARBA" id="ARBA00023450"/>
    </source>
</evidence>
<dbReference type="Pfam" id="PF01844">
    <property type="entry name" value="HNH"/>
    <property type="match status" value="1"/>
</dbReference>
<protein>
    <submittedName>
        <fullName evidence="4">DUF222 domain-containing protein</fullName>
    </submittedName>
</protein>
<feature type="compositionally biased region" description="Low complexity" evidence="2">
    <location>
        <begin position="409"/>
        <end position="422"/>
    </location>
</feature>
<dbReference type="GO" id="GO:0003676">
    <property type="term" value="F:nucleic acid binding"/>
    <property type="evidence" value="ECO:0007669"/>
    <property type="project" value="InterPro"/>
</dbReference>
<dbReference type="AlphaFoldDB" id="A0A4P7IGP7"/>
<evidence type="ECO:0000313" key="5">
    <source>
        <dbReference type="Proteomes" id="UP000294853"/>
    </source>
</evidence>
<dbReference type="KEGG" id="nsn:EXE58_14330"/>
<comment type="similarity">
    <text evidence="1">Belongs to the Rv1128c/1148c/1588c/1702c/1945/3466 family.</text>
</comment>
<dbReference type="InterPro" id="IPR003870">
    <property type="entry name" value="DUF222"/>
</dbReference>
<dbReference type="Gene3D" id="1.10.30.50">
    <property type="match status" value="1"/>
</dbReference>
<evidence type="ECO:0000313" key="4">
    <source>
        <dbReference type="EMBL" id="QBX56524.1"/>
    </source>
</evidence>
<feature type="region of interest" description="Disordered" evidence="2">
    <location>
        <begin position="403"/>
        <end position="435"/>
    </location>
</feature>
<accession>A0A4P7IGP7</accession>
<dbReference type="GO" id="GO:0004519">
    <property type="term" value="F:endonuclease activity"/>
    <property type="evidence" value="ECO:0007669"/>
    <property type="project" value="InterPro"/>
</dbReference>
<feature type="domain" description="HNH nuclease" evidence="3">
    <location>
        <begin position="349"/>
        <end position="399"/>
    </location>
</feature>
<dbReference type="CDD" id="cd00085">
    <property type="entry name" value="HNHc"/>
    <property type="match status" value="1"/>
</dbReference>
<organism evidence="4 5">
    <name type="scientific">Nocardioides seonyuensis</name>
    <dbReference type="NCBI Taxonomy" id="2518371"/>
    <lineage>
        <taxon>Bacteria</taxon>
        <taxon>Bacillati</taxon>
        <taxon>Actinomycetota</taxon>
        <taxon>Actinomycetes</taxon>
        <taxon>Propionibacteriales</taxon>
        <taxon>Nocardioidaceae</taxon>
        <taxon>Nocardioides</taxon>
    </lineage>
</organism>
<keyword evidence="5" id="KW-1185">Reference proteome</keyword>
<name>A0A4P7IGP7_9ACTN</name>
<proteinExistence type="inferred from homology"/>
<evidence type="ECO:0000256" key="2">
    <source>
        <dbReference type="SAM" id="MobiDB-lite"/>
    </source>
</evidence>
<dbReference type="SMART" id="SM00507">
    <property type="entry name" value="HNHc"/>
    <property type="match status" value="1"/>
</dbReference>
<dbReference type="InterPro" id="IPR002711">
    <property type="entry name" value="HNH"/>
</dbReference>
<sequence length="452" mass="48242">MCDDPRVLHALSVGAWRSAVSVALESPSGLDDAARVDAIRALEEAACVISAAQAALARELDASQRAAQAEAGVPAARRGLGVAKQVGLARRVSHDRGARHLGLARIVASELPCTWAAWRAGRIGEWKATVIARETACLSLEHRLEVDRLIAGDPVRVEGMGDRELAGLCAAHAARLDASSVTARRRRAESERRVTCRPAPDTMTHVSALLPVKDGVAVHAVLTRAAVRARAAGDERTQGQVMADTLVAAVLAHEQRHQTTQAPAPGEPRAASSTRVNLNVVMSDAALFGTSEDPAHLVGFGPIPAELAREIIAGACAQGEELWLRRLYAHPHTGELASMDTRGRFFRGNLARFIRLRDQTCRTPWCDAPIRHVDHAHPDSTGGPTSDANGQGLCEACNHAKEAPGWRARPGPEGTITTTTPTGHRHTSRPPPVATIRRTDLPPLRVDYILAG</sequence>
<reference evidence="4 5" key="1">
    <citation type="submission" date="2019-03" db="EMBL/GenBank/DDBJ databases">
        <title>Three New Species of Nocardioides, Nocardioides euryhalodurans sp. nov., Nocardioides seonyuensis sp. nov. and Nocardioides eburneoflavus sp. nov. Iolated from Soil.</title>
        <authorList>
            <person name="Roh S.G."/>
            <person name="Lee C."/>
            <person name="Kim M.-K."/>
            <person name="Kim S.B."/>
        </authorList>
    </citation>
    <scope>NUCLEOTIDE SEQUENCE [LARGE SCALE GENOMIC DNA]</scope>
    <source>
        <strain evidence="4 5">MMS17-SY207-3</strain>
    </source>
</reference>
<dbReference type="EMBL" id="CP038436">
    <property type="protein sequence ID" value="QBX56524.1"/>
    <property type="molecule type" value="Genomic_DNA"/>
</dbReference>
<dbReference type="GO" id="GO:0008270">
    <property type="term" value="F:zinc ion binding"/>
    <property type="evidence" value="ECO:0007669"/>
    <property type="project" value="InterPro"/>
</dbReference>
<gene>
    <name evidence="4" type="ORF">EXE58_14330</name>
</gene>
<dbReference type="Pfam" id="PF02720">
    <property type="entry name" value="DUF222"/>
    <property type="match status" value="1"/>
</dbReference>
<evidence type="ECO:0000259" key="3">
    <source>
        <dbReference type="SMART" id="SM00507"/>
    </source>
</evidence>